<organism evidence="17">
    <name type="scientific">Trieres chinensis</name>
    <name type="common">Marine centric diatom</name>
    <name type="synonym">Odontella sinensis</name>
    <dbReference type="NCBI Taxonomy" id="1514140"/>
    <lineage>
        <taxon>Eukaryota</taxon>
        <taxon>Sar</taxon>
        <taxon>Stramenopiles</taxon>
        <taxon>Ochrophyta</taxon>
        <taxon>Bacillariophyta</taxon>
        <taxon>Mediophyceae</taxon>
        <taxon>Biddulphiophycidae</taxon>
        <taxon>Eupodiscales</taxon>
        <taxon>Parodontellaceae</taxon>
        <taxon>Trieres</taxon>
    </lineage>
</organism>
<evidence type="ECO:0000256" key="10">
    <source>
        <dbReference type="ARBA" id="ARBA00022840"/>
    </source>
</evidence>
<keyword evidence="13" id="KW-0030">Aminoacyl-tRNA synthetase</keyword>
<keyword evidence="8" id="KW-0479">Metal-binding</keyword>
<dbReference type="PROSITE" id="PS50862">
    <property type="entry name" value="AA_TRNA_LIGASE_II"/>
    <property type="match status" value="1"/>
</dbReference>
<evidence type="ECO:0000256" key="14">
    <source>
        <dbReference type="ARBA" id="ARBA00030612"/>
    </source>
</evidence>
<evidence type="ECO:0000313" key="17">
    <source>
        <dbReference type="EMBL" id="CAD9348730.1"/>
    </source>
</evidence>
<proteinExistence type="inferred from homology"/>
<dbReference type="GO" id="GO:0006432">
    <property type="term" value="P:phenylalanyl-tRNA aminoacylation"/>
    <property type="evidence" value="ECO:0007669"/>
    <property type="project" value="InterPro"/>
</dbReference>
<evidence type="ECO:0000256" key="8">
    <source>
        <dbReference type="ARBA" id="ARBA00022723"/>
    </source>
</evidence>
<evidence type="ECO:0000256" key="13">
    <source>
        <dbReference type="ARBA" id="ARBA00023146"/>
    </source>
</evidence>
<dbReference type="FunFam" id="3.30.930.10:FF:000033">
    <property type="entry name" value="Phenylalanine--tRNA ligase alpha subunit"/>
    <property type="match status" value="1"/>
</dbReference>
<dbReference type="GO" id="GO:0046872">
    <property type="term" value="F:metal ion binding"/>
    <property type="evidence" value="ECO:0007669"/>
    <property type="project" value="UniProtKB-KW"/>
</dbReference>
<dbReference type="GO" id="GO:0004826">
    <property type="term" value="F:phenylalanine-tRNA ligase activity"/>
    <property type="evidence" value="ECO:0007669"/>
    <property type="project" value="UniProtKB-EC"/>
</dbReference>
<dbReference type="GO" id="GO:0005524">
    <property type="term" value="F:ATP binding"/>
    <property type="evidence" value="ECO:0007669"/>
    <property type="project" value="UniProtKB-KW"/>
</dbReference>
<dbReference type="InterPro" id="IPR006195">
    <property type="entry name" value="aa-tRNA-synth_II"/>
</dbReference>
<comment type="cofactor">
    <cofactor evidence="1">
        <name>Mg(2+)</name>
        <dbReference type="ChEBI" id="CHEBI:18420"/>
    </cofactor>
</comment>
<dbReference type="GO" id="GO:0000049">
    <property type="term" value="F:tRNA binding"/>
    <property type="evidence" value="ECO:0007669"/>
    <property type="project" value="InterPro"/>
</dbReference>
<keyword evidence="7" id="KW-0436">Ligase</keyword>
<feature type="domain" description="Aminoacyl-transfer RNA synthetases class-II family profile" evidence="16">
    <location>
        <begin position="235"/>
        <end position="498"/>
    </location>
</feature>
<dbReference type="PANTHER" id="PTHR11538:SF40">
    <property type="entry name" value="PHENYLALANINE--TRNA LIGASE ALPHA SUBUNIT"/>
    <property type="match status" value="1"/>
</dbReference>
<keyword evidence="9" id="KW-0547">Nucleotide-binding</keyword>
<dbReference type="Gene3D" id="1.10.10.2320">
    <property type="match status" value="1"/>
</dbReference>
<dbReference type="Pfam" id="PF18552">
    <property type="entry name" value="PheRS_DBD1"/>
    <property type="match status" value="1"/>
</dbReference>
<dbReference type="InterPro" id="IPR040724">
    <property type="entry name" value="PheRS_DBD1"/>
</dbReference>
<dbReference type="SUPFAM" id="SSF55681">
    <property type="entry name" value="Class II aaRS and biotin synthetases"/>
    <property type="match status" value="1"/>
</dbReference>
<evidence type="ECO:0000256" key="4">
    <source>
        <dbReference type="ARBA" id="ARBA00011209"/>
    </source>
</evidence>
<keyword evidence="6" id="KW-0963">Cytoplasm</keyword>
<dbReference type="EMBL" id="HBGO01025545">
    <property type="protein sequence ID" value="CAD9348730.1"/>
    <property type="molecule type" value="Transcribed_RNA"/>
</dbReference>
<evidence type="ECO:0000256" key="3">
    <source>
        <dbReference type="ARBA" id="ARBA00006703"/>
    </source>
</evidence>
<dbReference type="Pfam" id="PF01409">
    <property type="entry name" value="tRNA-synt_2d"/>
    <property type="match status" value="1"/>
</dbReference>
<evidence type="ECO:0000256" key="6">
    <source>
        <dbReference type="ARBA" id="ARBA00022490"/>
    </source>
</evidence>
<comment type="similarity">
    <text evidence="3">Belongs to the class-II aminoacyl-tRNA synthetase family. Phe-tRNA synthetase alpha subunit type 2 subfamily.</text>
</comment>
<name>A0A7S1ZTN3_TRICV</name>
<dbReference type="InterPro" id="IPR045864">
    <property type="entry name" value="aa-tRNA-synth_II/BPL/LPL"/>
</dbReference>
<reference evidence="17" key="1">
    <citation type="submission" date="2021-01" db="EMBL/GenBank/DDBJ databases">
        <authorList>
            <person name="Corre E."/>
            <person name="Pelletier E."/>
            <person name="Niang G."/>
            <person name="Scheremetjew M."/>
            <person name="Finn R."/>
            <person name="Kale V."/>
            <person name="Holt S."/>
            <person name="Cochrane G."/>
            <person name="Meng A."/>
            <person name="Brown T."/>
            <person name="Cohen L."/>
        </authorList>
    </citation>
    <scope>NUCLEOTIDE SEQUENCE</scope>
    <source>
        <strain evidence="17">Grunow 1884</strain>
    </source>
</reference>
<evidence type="ECO:0000256" key="7">
    <source>
        <dbReference type="ARBA" id="ARBA00022598"/>
    </source>
</evidence>
<dbReference type="Gene3D" id="3.30.1370.240">
    <property type="match status" value="1"/>
</dbReference>
<evidence type="ECO:0000256" key="5">
    <source>
        <dbReference type="ARBA" id="ARBA00012814"/>
    </source>
</evidence>
<dbReference type="GO" id="GO:0009328">
    <property type="term" value="C:phenylalanine-tRNA ligase complex"/>
    <property type="evidence" value="ECO:0007669"/>
    <property type="project" value="TreeGrafter"/>
</dbReference>
<evidence type="ECO:0000256" key="11">
    <source>
        <dbReference type="ARBA" id="ARBA00022842"/>
    </source>
</evidence>
<keyword evidence="11" id="KW-0460">Magnesium</keyword>
<dbReference type="Pfam" id="PF18553">
    <property type="entry name" value="PheRS_DBD3"/>
    <property type="match status" value="1"/>
</dbReference>
<comment type="subunit">
    <text evidence="4">Tetramer of two alpha and two beta subunits.</text>
</comment>
<keyword evidence="10" id="KW-0067">ATP-binding</keyword>
<accession>A0A7S1ZTN3</accession>
<evidence type="ECO:0000256" key="12">
    <source>
        <dbReference type="ARBA" id="ARBA00022917"/>
    </source>
</evidence>
<dbReference type="InterPro" id="IPR004529">
    <property type="entry name" value="Phe-tRNA-synth_IIc_asu"/>
</dbReference>
<sequence>MTEACESAILGHLSASPDATISDTYPWSSSVGLDHDAVVGAVKSLLGDEYVSAESLTVKFYSLTDEGRGVVENGSQEVIVLKALNEAGDDGLSVADLQEKVGKAVAKIGMGNCMKGKWAKKAGANLVALKSASDVTDETADLLKTLDGSGGDPASIGGDKAAAPLKKRKLVTLVTRKSYSVVRGPSYSPVRTKKSSDLTKEMLDSGAWRTAPFKPYNFAALGEPVGGGYLHPLLKVRAEFRRILMEMGFAEMPTDKWVESSFWNFDALFQPQSHPARDAHDTFFIKEPALTKSVPEEYYERVKSMHERGGSGSIGYRYDFQRGEAMKNLLRTHTTAISSQMLYKLANRPGGFVPQRYFSIDRVFRNETMDATHLCEFHQVEGLVADYDLSLGDLIGTIETFFKKIGIEKLRFKPAFNPYTEPSMEIFGYHPDLKKWTEIGNSGMFRPEMLAPMGLPENVRVIAWGLSLERPTMIKYRIKNIRDLFGHKVEMARTRTAPVCRFDSIEV</sequence>
<dbReference type="Gene3D" id="3.30.930.10">
    <property type="entry name" value="Bira Bifunctional Protein, Domain 2"/>
    <property type="match status" value="1"/>
</dbReference>
<evidence type="ECO:0000259" key="16">
    <source>
        <dbReference type="PROSITE" id="PS50862"/>
    </source>
</evidence>
<evidence type="ECO:0000256" key="15">
    <source>
        <dbReference type="ARBA" id="ARBA00049255"/>
    </source>
</evidence>
<comment type="subcellular location">
    <subcellularLocation>
        <location evidence="2">Cytoplasm</location>
    </subcellularLocation>
</comment>
<dbReference type="CDD" id="cd00496">
    <property type="entry name" value="PheRS_alpha_core"/>
    <property type="match status" value="1"/>
</dbReference>
<dbReference type="NCBIfam" id="NF003210">
    <property type="entry name" value="PRK04172.1"/>
    <property type="match status" value="1"/>
</dbReference>
<dbReference type="Gene3D" id="1.10.10.2330">
    <property type="match status" value="1"/>
</dbReference>
<evidence type="ECO:0000256" key="9">
    <source>
        <dbReference type="ARBA" id="ARBA00022741"/>
    </source>
</evidence>
<dbReference type="EC" id="6.1.1.20" evidence="5"/>
<dbReference type="InterPro" id="IPR002319">
    <property type="entry name" value="Phenylalanyl-tRNA_Synthase"/>
</dbReference>
<evidence type="ECO:0000256" key="1">
    <source>
        <dbReference type="ARBA" id="ARBA00001946"/>
    </source>
</evidence>
<dbReference type="GO" id="GO:0005829">
    <property type="term" value="C:cytosol"/>
    <property type="evidence" value="ECO:0007669"/>
    <property type="project" value="TreeGrafter"/>
</dbReference>
<dbReference type="InterPro" id="IPR040725">
    <property type="entry name" value="PheRS_DBD3"/>
</dbReference>
<evidence type="ECO:0000256" key="2">
    <source>
        <dbReference type="ARBA" id="ARBA00004496"/>
    </source>
</evidence>
<protein>
    <recommendedName>
        <fullName evidence="5">phenylalanine--tRNA ligase</fullName>
        <ecNumber evidence="5">6.1.1.20</ecNumber>
    </recommendedName>
    <alternativeName>
        <fullName evidence="14">Phenylalanyl-tRNA synthetase alpha subunit</fullName>
    </alternativeName>
</protein>
<comment type="catalytic activity">
    <reaction evidence="15">
        <text>tRNA(Phe) + L-phenylalanine + ATP = L-phenylalanyl-tRNA(Phe) + AMP + diphosphate + H(+)</text>
        <dbReference type="Rhea" id="RHEA:19413"/>
        <dbReference type="Rhea" id="RHEA-COMP:9668"/>
        <dbReference type="Rhea" id="RHEA-COMP:9699"/>
        <dbReference type="ChEBI" id="CHEBI:15378"/>
        <dbReference type="ChEBI" id="CHEBI:30616"/>
        <dbReference type="ChEBI" id="CHEBI:33019"/>
        <dbReference type="ChEBI" id="CHEBI:58095"/>
        <dbReference type="ChEBI" id="CHEBI:78442"/>
        <dbReference type="ChEBI" id="CHEBI:78531"/>
        <dbReference type="ChEBI" id="CHEBI:456215"/>
        <dbReference type="EC" id="6.1.1.20"/>
    </reaction>
</comment>
<dbReference type="AlphaFoldDB" id="A0A7S1ZTN3"/>
<dbReference type="NCBIfam" id="TIGR00468">
    <property type="entry name" value="pheS"/>
    <property type="match status" value="1"/>
</dbReference>
<dbReference type="PANTHER" id="PTHR11538">
    <property type="entry name" value="PHENYLALANYL-TRNA SYNTHETASE"/>
    <property type="match status" value="1"/>
</dbReference>
<keyword evidence="12" id="KW-0648">Protein biosynthesis</keyword>
<gene>
    <name evidence="17" type="ORF">OSIN01602_LOCUS14653</name>
</gene>